<feature type="compositionally biased region" description="Polar residues" evidence="3">
    <location>
        <begin position="618"/>
        <end position="636"/>
    </location>
</feature>
<protein>
    <recommendedName>
        <fullName evidence="4">Xylanolytic transcriptional activator regulatory domain-containing protein</fullName>
    </recommendedName>
</protein>
<evidence type="ECO:0000313" key="5">
    <source>
        <dbReference type="EMBL" id="MDI1490216.1"/>
    </source>
</evidence>
<dbReference type="CDD" id="cd12148">
    <property type="entry name" value="fungal_TF_MHR"/>
    <property type="match status" value="1"/>
</dbReference>
<accession>A0AA43TSU8</accession>
<organism evidence="5 6">
    <name type="scientific">Ramalina farinacea</name>
    <dbReference type="NCBI Taxonomy" id="258253"/>
    <lineage>
        <taxon>Eukaryota</taxon>
        <taxon>Fungi</taxon>
        <taxon>Dikarya</taxon>
        <taxon>Ascomycota</taxon>
        <taxon>Pezizomycotina</taxon>
        <taxon>Lecanoromycetes</taxon>
        <taxon>OSLEUM clade</taxon>
        <taxon>Lecanoromycetidae</taxon>
        <taxon>Lecanorales</taxon>
        <taxon>Lecanorineae</taxon>
        <taxon>Ramalinaceae</taxon>
        <taxon>Ramalina</taxon>
    </lineage>
</organism>
<keyword evidence="2" id="KW-0539">Nucleus</keyword>
<proteinExistence type="predicted"/>
<dbReference type="InterPro" id="IPR007219">
    <property type="entry name" value="XnlR_reg_dom"/>
</dbReference>
<feature type="region of interest" description="Disordered" evidence="3">
    <location>
        <begin position="430"/>
        <end position="509"/>
    </location>
</feature>
<dbReference type="EMBL" id="JAPUFD010000011">
    <property type="protein sequence ID" value="MDI1490216.1"/>
    <property type="molecule type" value="Genomic_DNA"/>
</dbReference>
<feature type="compositionally biased region" description="Polar residues" evidence="3">
    <location>
        <begin position="555"/>
        <end position="579"/>
    </location>
</feature>
<dbReference type="GO" id="GO:0003677">
    <property type="term" value="F:DNA binding"/>
    <property type="evidence" value="ECO:0007669"/>
    <property type="project" value="InterPro"/>
</dbReference>
<evidence type="ECO:0000259" key="4">
    <source>
        <dbReference type="SMART" id="SM00906"/>
    </source>
</evidence>
<dbReference type="Pfam" id="PF04082">
    <property type="entry name" value="Fungal_trans"/>
    <property type="match status" value="1"/>
</dbReference>
<dbReference type="GO" id="GO:0006351">
    <property type="term" value="P:DNA-templated transcription"/>
    <property type="evidence" value="ECO:0007669"/>
    <property type="project" value="InterPro"/>
</dbReference>
<gene>
    <name evidence="5" type="ORF">OHK93_001416</name>
</gene>
<sequence>MCQYDLSEADRRPILQAEALKEKNKVISSLRNEIALLRGDSTKFDLDDTALASQQKIRLPPRSPKASQQQSRHSQGDDYAFSGESSIIGVADDALAMMAPYLTNGGKFLDASALFGVTVRLAQSIGLHRDPSQLSLPVSSKEQEARKALWWWLLHLDVQYSIALGRPLAISTVGACPTPVAPLPGAIWQSASDHIVRFVNLGRQVVATPYPSNEKIDSYTDELLLMQKSLPLSMQFDTAWLKSDRPLAGWPLDVQAAILHAEAHNLILYLNRRRVENSRRHSEDSRLEILQMPQATDVTGIIRGRPRVLNSCRSLLNAFEFFRTRLQAGMICWTMGQMAFNASMLLTLSMLETGETQDLLPVQHAYGTFLEMNRLAIHKLAGTAVERLGKLMKEFRTEDSANENVMGHGGMMLLEDPSSHKIINEGFPSEGQAAEEDQDASQDARSTTQRTKSLPQKKRQRRPTTTTRDSGIPKSRRDSLSRTTRALQDRRFSDSSTPRPSQRRRINKEPLNLNFLNSLTDGRMFAPVSASEVKSEIIFTPTNSHFDSILSQQPYASPEQGSQQVQQALDSISRPQSQGFGPIHTQQQPQQQQQQQQQQQPTPQQQPHHPNLGHSTGFHHSNQQLTASSQPPSQDQHPFEFSTPGAAFPDYFDNNLQSTVGVTPYDDHGLGGFEHSPFSAPPFGMSGDQVAFGAAGL</sequence>
<comment type="caution">
    <text evidence="5">The sequence shown here is derived from an EMBL/GenBank/DDBJ whole genome shotgun (WGS) entry which is preliminary data.</text>
</comment>
<evidence type="ECO:0000313" key="6">
    <source>
        <dbReference type="Proteomes" id="UP001161017"/>
    </source>
</evidence>
<dbReference type="SMART" id="SM00906">
    <property type="entry name" value="Fungal_trans"/>
    <property type="match status" value="1"/>
</dbReference>
<dbReference type="GO" id="GO:0008270">
    <property type="term" value="F:zinc ion binding"/>
    <property type="evidence" value="ECO:0007669"/>
    <property type="project" value="InterPro"/>
</dbReference>
<dbReference type="GO" id="GO:0005634">
    <property type="term" value="C:nucleus"/>
    <property type="evidence" value="ECO:0007669"/>
    <property type="project" value="UniProtKB-SubCell"/>
</dbReference>
<feature type="compositionally biased region" description="Low complexity" evidence="3">
    <location>
        <begin position="585"/>
        <end position="607"/>
    </location>
</feature>
<keyword evidence="6" id="KW-1185">Reference proteome</keyword>
<evidence type="ECO:0000256" key="2">
    <source>
        <dbReference type="ARBA" id="ARBA00023242"/>
    </source>
</evidence>
<dbReference type="PANTHER" id="PTHR31001">
    <property type="entry name" value="UNCHARACTERIZED TRANSCRIPTIONAL REGULATORY PROTEIN"/>
    <property type="match status" value="1"/>
</dbReference>
<dbReference type="PANTHER" id="PTHR31001:SF81">
    <property type="entry name" value="ZN(II)2CYS6 TRANSCRIPTION FACTOR"/>
    <property type="match status" value="1"/>
</dbReference>
<evidence type="ECO:0000256" key="3">
    <source>
        <dbReference type="SAM" id="MobiDB-lite"/>
    </source>
</evidence>
<feature type="domain" description="Xylanolytic transcriptional activator regulatory" evidence="4">
    <location>
        <begin position="111"/>
        <end position="190"/>
    </location>
</feature>
<comment type="subcellular location">
    <subcellularLocation>
        <location evidence="1">Nucleus</location>
    </subcellularLocation>
</comment>
<name>A0AA43TSU8_9LECA</name>
<evidence type="ECO:0000256" key="1">
    <source>
        <dbReference type="ARBA" id="ARBA00004123"/>
    </source>
</evidence>
<dbReference type="InterPro" id="IPR050613">
    <property type="entry name" value="Sec_Metabolite_Reg"/>
</dbReference>
<dbReference type="Proteomes" id="UP001161017">
    <property type="component" value="Unassembled WGS sequence"/>
</dbReference>
<feature type="compositionally biased region" description="Polar residues" evidence="3">
    <location>
        <begin position="445"/>
        <end position="454"/>
    </location>
</feature>
<feature type="region of interest" description="Disordered" evidence="3">
    <location>
        <begin position="555"/>
        <end position="652"/>
    </location>
</feature>
<dbReference type="AlphaFoldDB" id="A0AA43TSU8"/>
<reference evidence="5" key="1">
    <citation type="journal article" date="2023" name="Genome Biol. Evol.">
        <title>First Whole Genome Sequence and Flow Cytometry Genome Size Data for the Lichen-Forming Fungus Ramalina farinacea (Ascomycota).</title>
        <authorList>
            <person name="Llewellyn T."/>
            <person name="Mian S."/>
            <person name="Hill R."/>
            <person name="Leitch I.J."/>
            <person name="Gaya E."/>
        </authorList>
    </citation>
    <scope>NUCLEOTIDE SEQUENCE</scope>
    <source>
        <strain evidence="5">LIQ254RAFAR</strain>
    </source>
</reference>
<feature type="region of interest" description="Disordered" evidence="3">
    <location>
        <begin position="55"/>
        <end position="80"/>
    </location>
</feature>